<dbReference type="EMBL" id="CP108264">
    <property type="protein sequence ID" value="WTU75183.1"/>
    <property type="molecule type" value="Genomic_DNA"/>
</dbReference>
<reference evidence="1" key="1">
    <citation type="submission" date="2022-10" db="EMBL/GenBank/DDBJ databases">
        <title>The complete genomes of actinobacterial strains from the NBC collection.</title>
        <authorList>
            <person name="Joergensen T.S."/>
            <person name="Alvarez Arevalo M."/>
            <person name="Sterndorff E.B."/>
            <person name="Faurdal D."/>
            <person name="Vuksanovic O."/>
            <person name="Mourched A.-S."/>
            <person name="Charusanti P."/>
            <person name="Shaw S."/>
            <person name="Blin K."/>
            <person name="Weber T."/>
        </authorList>
    </citation>
    <scope>NUCLEOTIDE SEQUENCE</scope>
    <source>
        <strain evidence="1">NBC_00049</strain>
    </source>
</reference>
<organism evidence="1">
    <name type="scientific">Streptomyces sp. NBC_00049</name>
    <dbReference type="NCBI Taxonomy" id="2903617"/>
    <lineage>
        <taxon>Bacteria</taxon>
        <taxon>Bacillati</taxon>
        <taxon>Actinomycetota</taxon>
        <taxon>Actinomycetes</taxon>
        <taxon>Kitasatosporales</taxon>
        <taxon>Streptomycetaceae</taxon>
        <taxon>Streptomyces</taxon>
    </lineage>
</organism>
<protein>
    <submittedName>
        <fullName evidence="1">Uncharacterized protein</fullName>
    </submittedName>
</protein>
<evidence type="ECO:0000313" key="1">
    <source>
        <dbReference type="EMBL" id="WTU75183.1"/>
    </source>
</evidence>
<dbReference type="AlphaFoldDB" id="A0AAU2JSC5"/>
<sequence>MASVITDHAPRELAAELGELLRVDWRAVWTGMPEGDAERAEWCAGFRWQPLWPESGLWVRTRRGGRLHLAAYGVPGRPVTRASYTAWRVRADSTSDDSGVMTVGLDRYAAHLARMTTALGPPGWEGAWDSPDFPEPPAPGRWGDAEERLERRAPYRLAQWRYSNPLAPVIVLDLHCRTGPGEGGATITLTFHGPADPDPIGGHGWRL</sequence>
<proteinExistence type="predicted"/>
<accession>A0AAU2JSC5</accession>
<name>A0AAU2JSC5_9ACTN</name>
<gene>
    <name evidence="1" type="ORF">OG327_18700</name>
</gene>